<dbReference type="RefSeq" id="WP_211863720.1">
    <property type="nucleotide sequence ID" value="NZ_JAAEDM010000066.1"/>
</dbReference>
<evidence type="ECO:0000256" key="2">
    <source>
        <dbReference type="ARBA" id="ARBA00016337"/>
    </source>
</evidence>
<keyword evidence="7 10" id="KW-0460">Magnesium</keyword>
<keyword evidence="14" id="KW-1185">Reference proteome</keyword>
<evidence type="ECO:0000256" key="4">
    <source>
        <dbReference type="ARBA" id="ARBA00022679"/>
    </source>
</evidence>
<dbReference type="GO" id="GO:0046872">
    <property type="term" value="F:metal ion binding"/>
    <property type="evidence" value="ECO:0007669"/>
    <property type="project" value="UniProtKB-UniRule"/>
</dbReference>
<sequence length="332" mass="35437">MQRRLSRRRVLAIAAVAAGLPLPGAAEEALDAPLVTWTGQVLGAVGSISLRHPDRAAAERIVAHSVAELHRLEALFSLYRPDSLLVELNRRGVLAAPPPEMRQILDAALRVASLTGGVFDPTVQPLWHLYRAHFTRSGADPAGPPAPAIAEALDRVGHRHLRVGPDAILFARRGMAVTLNGIAQGYITDRVVDLLRAEGIAHTLVDLGEARAFGTHSAARPWRVALEDPAAPEHPWKTLDLVDRALASSGDDGFVFDAEGRFTHLLDPRTALSPRLHRAVSVLAPEATTADALSTAFALMPEDAIASTLRGLPMVEAHLLRHDGSAAALRGG</sequence>
<proteinExistence type="inferred from homology"/>
<dbReference type="Pfam" id="PF02424">
    <property type="entry name" value="ApbE"/>
    <property type="match status" value="1"/>
</dbReference>
<evidence type="ECO:0000256" key="8">
    <source>
        <dbReference type="ARBA" id="ARBA00031306"/>
    </source>
</evidence>
<comment type="caution">
    <text evidence="13">The sequence shown here is derived from an EMBL/GenBank/DDBJ whole genome shotgun (WGS) entry which is preliminary data.</text>
</comment>
<dbReference type="EMBL" id="JAAEDM010000066">
    <property type="protein sequence ID" value="MBR0673314.1"/>
    <property type="molecule type" value="Genomic_DNA"/>
</dbReference>
<evidence type="ECO:0000256" key="1">
    <source>
        <dbReference type="ARBA" id="ARBA00011955"/>
    </source>
</evidence>
<dbReference type="GO" id="GO:0016740">
    <property type="term" value="F:transferase activity"/>
    <property type="evidence" value="ECO:0007669"/>
    <property type="project" value="UniProtKB-UniRule"/>
</dbReference>
<evidence type="ECO:0000256" key="11">
    <source>
        <dbReference type="PIRSR" id="PIRSR006268-2"/>
    </source>
</evidence>
<dbReference type="SUPFAM" id="SSF143631">
    <property type="entry name" value="ApbE-like"/>
    <property type="match status" value="1"/>
</dbReference>
<comment type="cofactor">
    <cofactor evidence="11">
        <name>Mg(2+)</name>
        <dbReference type="ChEBI" id="CHEBI:18420"/>
    </cofactor>
    <cofactor evidence="11">
        <name>Mn(2+)</name>
        <dbReference type="ChEBI" id="CHEBI:29035"/>
    </cofactor>
    <text evidence="11">Magnesium. Can also use manganese.</text>
</comment>
<dbReference type="InterPro" id="IPR003374">
    <property type="entry name" value="ApbE-like_sf"/>
</dbReference>
<evidence type="ECO:0000256" key="7">
    <source>
        <dbReference type="ARBA" id="ARBA00022842"/>
    </source>
</evidence>
<dbReference type="AlphaFoldDB" id="A0A9X9X1N5"/>
<dbReference type="Gene3D" id="3.10.520.10">
    <property type="entry name" value="ApbE-like domains"/>
    <property type="match status" value="1"/>
</dbReference>
<dbReference type="InterPro" id="IPR006311">
    <property type="entry name" value="TAT_signal"/>
</dbReference>
<feature type="signal peptide" evidence="12">
    <location>
        <begin position="1"/>
        <end position="26"/>
    </location>
</feature>
<evidence type="ECO:0000256" key="6">
    <source>
        <dbReference type="ARBA" id="ARBA00022827"/>
    </source>
</evidence>
<evidence type="ECO:0000313" key="13">
    <source>
        <dbReference type="EMBL" id="MBR0673314.1"/>
    </source>
</evidence>
<evidence type="ECO:0000256" key="5">
    <source>
        <dbReference type="ARBA" id="ARBA00022723"/>
    </source>
</evidence>
<evidence type="ECO:0000256" key="10">
    <source>
        <dbReference type="PIRNR" id="PIRNR006268"/>
    </source>
</evidence>
<dbReference type="PIRSF" id="PIRSF006268">
    <property type="entry name" value="ApbE"/>
    <property type="match status" value="1"/>
</dbReference>
<organism evidence="13 14">
    <name type="scientific">Neoroseomonas soli</name>
    <dbReference type="NCBI Taxonomy" id="1081025"/>
    <lineage>
        <taxon>Bacteria</taxon>
        <taxon>Pseudomonadati</taxon>
        <taxon>Pseudomonadota</taxon>
        <taxon>Alphaproteobacteria</taxon>
        <taxon>Acetobacterales</taxon>
        <taxon>Acetobacteraceae</taxon>
        <taxon>Neoroseomonas</taxon>
    </lineage>
</organism>
<feature type="chain" id="PRO_5040882223" description="FAD:protein FMN transferase" evidence="12">
    <location>
        <begin position="27"/>
        <end position="332"/>
    </location>
</feature>
<evidence type="ECO:0000313" key="14">
    <source>
        <dbReference type="Proteomes" id="UP001138751"/>
    </source>
</evidence>
<comment type="catalytic activity">
    <reaction evidence="9 10">
        <text>L-threonyl-[protein] + FAD = FMN-L-threonyl-[protein] + AMP + H(+)</text>
        <dbReference type="Rhea" id="RHEA:36847"/>
        <dbReference type="Rhea" id="RHEA-COMP:11060"/>
        <dbReference type="Rhea" id="RHEA-COMP:11061"/>
        <dbReference type="ChEBI" id="CHEBI:15378"/>
        <dbReference type="ChEBI" id="CHEBI:30013"/>
        <dbReference type="ChEBI" id="CHEBI:57692"/>
        <dbReference type="ChEBI" id="CHEBI:74257"/>
        <dbReference type="ChEBI" id="CHEBI:456215"/>
        <dbReference type="EC" id="2.7.1.180"/>
    </reaction>
</comment>
<keyword evidence="6 10" id="KW-0274">FAD</keyword>
<keyword evidence="5 10" id="KW-0479">Metal-binding</keyword>
<dbReference type="InterPro" id="IPR024932">
    <property type="entry name" value="ApbE"/>
</dbReference>
<name>A0A9X9X1N5_9PROT</name>
<keyword evidence="3 10" id="KW-0285">Flavoprotein</keyword>
<accession>A0A9X9X1N5</accession>
<feature type="binding site" evidence="11">
    <location>
        <position position="291"/>
    </location>
    <ligand>
        <name>Mg(2+)</name>
        <dbReference type="ChEBI" id="CHEBI:18420"/>
    </ligand>
</feature>
<keyword evidence="12" id="KW-0732">Signal</keyword>
<evidence type="ECO:0000256" key="3">
    <source>
        <dbReference type="ARBA" id="ARBA00022630"/>
    </source>
</evidence>
<keyword evidence="4 10" id="KW-0808">Transferase</keyword>
<dbReference type="PANTHER" id="PTHR30040">
    <property type="entry name" value="THIAMINE BIOSYNTHESIS LIPOPROTEIN APBE"/>
    <property type="match status" value="1"/>
</dbReference>
<protein>
    <recommendedName>
        <fullName evidence="2 10">FAD:protein FMN transferase</fullName>
        <ecNumber evidence="1 10">2.7.1.180</ecNumber>
    </recommendedName>
    <alternativeName>
        <fullName evidence="8 10">Flavin transferase</fullName>
    </alternativeName>
</protein>
<evidence type="ECO:0000256" key="12">
    <source>
        <dbReference type="SAM" id="SignalP"/>
    </source>
</evidence>
<dbReference type="PROSITE" id="PS51318">
    <property type="entry name" value="TAT"/>
    <property type="match status" value="1"/>
</dbReference>
<feature type="binding site" evidence="11">
    <location>
        <position position="181"/>
    </location>
    <ligand>
        <name>Mg(2+)</name>
        <dbReference type="ChEBI" id="CHEBI:18420"/>
    </ligand>
</feature>
<reference evidence="13" key="2">
    <citation type="journal article" date="2021" name="Syst. Appl. Microbiol.">
        <title>Roseomonas hellenica sp. nov., isolated from roots of wild-growing Alkanna tinctoria.</title>
        <authorList>
            <person name="Rat A."/>
            <person name="Naranjo H.D."/>
            <person name="Lebbe L."/>
            <person name="Cnockaert M."/>
            <person name="Krigas N."/>
            <person name="Grigoriadou K."/>
            <person name="Maloupa E."/>
            <person name="Willems A."/>
        </authorList>
    </citation>
    <scope>NUCLEOTIDE SEQUENCE</scope>
    <source>
        <strain evidence="13">LMG 31231</strain>
    </source>
</reference>
<gene>
    <name evidence="13" type="ORF">GXW76_19215</name>
</gene>
<dbReference type="Proteomes" id="UP001138751">
    <property type="component" value="Unassembled WGS sequence"/>
</dbReference>
<reference evidence="13" key="1">
    <citation type="submission" date="2020-01" db="EMBL/GenBank/DDBJ databases">
        <authorList>
            <person name="Rat A."/>
        </authorList>
    </citation>
    <scope>NUCLEOTIDE SEQUENCE</scope>
    <source>
        <strain evidence="13">LMG 31231</strain>
    </source>
</reference>
<comment type="similarity">
    <text evidence="10">Belongs to the ApbE family.</text>
</comment>
<feature type="binding site" evidence="11">
    <location>
        <position position="295"/>
    </location>
    <ligand>
        <name>Mg(2+)</name>
        <dbReference type="ChEBI" id="CHEBI:18420"/>
    </ligand>
</feature>
<evidence type="ECO:0000256" key="9">
    <source>
        <dbReference type="ARBA" id="ARBA00048540"/>
    </source>
</evidence>
<dbReference type="EC" id="2.7.1.180" evidence="1 10"/>
<dbReference type="PANTHER" id="PTHR30040:SF2">
    <property type="entry name" value="FAD:PROTEIN FMN TRANSFERASE"/>
    <property type="match status" value="1"/>
</dbReference>